<reference evidence="3 4" key="1">
    <citation type="submission" date="2018-01" db="EMBL/GenBank/DDBJ databases">
        <title>G. obscuriglobus.</title>
        <authorList>
            <person name="Franke J."/>
            <person name="Blomberg W."/>
            <person name="Selmecki A."/>
        </authorList>
    </citation>
    <scope>NUCLEOTIDE SEQUENCE [LARGE SCALE GENOMIC DNA]</scope>
    <source>
        <strain evidence="3 4">DSM 5831</strain>
    </source>
</reference>
<dbReference type="PROSITE" id="PS00409">
    <property type="entry name" value="PROKAR_NTER_METHYL"/>
    <property type="match status" value="1"/>
</dbReference>
<dbReference type="Proteomes" id="UP000245802">
    <property type="component" value="Chromosome"/>
</dbReference>
<dbReference type="RefSeq" id="WP_010034766.1">
    <property type="nucleotide sequence ID" value="NZ_CP025958.1"/>
</dbReference>
<evidence type="ECO:0000256" key="1">
    <source>
        <dbReference type="SAM" id="Phobius"/>
    </source>
</evidence>
<dbReference type="InterPro" id="IPR011453">
    <property type="entry name" value="DUF1559"/>
</dbReference>
<keyword evidence="1" id="KW-0472">Membrane</keyword>
<proteinExistence type="predicted"/>
<feature type="transmembrane region" description="Helical" evidence="1">
    <location>
        <begin position="12"/>
        <end position="33"/>
    </location>
</feature>
<sequence length="317" mass="33971">MPNPNRPRGFTLIELLVVIAIIAILIGLLLPAVQKVREAAARMKCSNNLKQLGLALHGFHDANNEFPRNNPLVTRPSDGRTFVERPWTLAILPYVEQDNLYKQWNLGLGYAEGTNRTLVQTPLPVYKCPSSTGAPVETFLPPSASFSADATALAGNSFPACLVEYAPVLSVARPPMGASDPRDKGLLQQAEKVTMTGVTDGLSNTLAFGENSAWRQGLIRGGRAHPTFPNNAAGFGHLGAWVRLLPIPTDNTGATLRGGNCLINCTNYAGVNMYSFHSGGANIAVADGSVRFLRESASMDAVYRLMAVSDGLPNVEE</sequence>
<gene>
    <name evidence="3" type="ORF">C1280_25340</name>
</gene>
<name>A0A2Z3HHD2_9BACT</name>
<dbReference type="AlphaFoldDB" id="A0A2Z3HHD2"/>
<dbReference type="NCBIfam" id="TIGR04294">
    <property type="entry name" value="pre_pil_HX9DG"/>
    <property type="match status" value="1"/>
</dbReference>
<dbReference type="NCBIfam" id="TIGR02532">
    <property type="entry name" value="IV_pilin_GFxxxE"/>
    <property type="match status" value="1"/>
</dbReference>
<dbReference type="PANTHER" id="PTHR30093">
    <property type="entry name" value="GENERAL SECRETION PATHWAY PROTEIN G"/>
    <property type="match status" value="1"/>
</dbReference>
<dbReference type="InterPro" id="IPR045584">
    <property type="entry name" value="Pilin-like"/>
</dbReference>
<evidence type="ECO:0000259" key="2">
    <source>
        <dbReference type="Pfam" id="PF07596"/>
    </source>
</evidence>
<keyword evidence="1" id="KW-0812">Transmembrane</keyword>
<evidence type="ECO:0000313" key="4">
    <source>
        <dbReference type="Proteomes" id="UP000245802"/>
    </source>
</evidence>
<dbReference type="InterPro" id="IPR012902">
    <property type="entry name" value="N_methyl_site"/>
</dbReference>
<accession>A0A2Z3HHD2</accession>
<dbReference type="SUPFAM" id="SSF54523">
    <property type="entry name" value="Pili subunits"/>
    <property type="match status" value="1"/>
</dbReference>
<dbReference type="Pfam" id="PF07963">
    <property type="entry name" value="N_methyl"/>
    <property type="match status" value="1"/>
</dbReference>
<evidence type="ECO:0000313" key="3">
    <source>
        <dbReference type="EMBL" id="AWM42385.1"/>
    </source>
</evidence>
<dbReference type="Gene3D" id="3.30.700.10">
    <property type="entry name" value="Glycoprotein, Type 4 Pilin"/>
    <property type="match status" value="1"/>
</dbReference>
<dbReference type="KEGG" id="gog:C1280_25340"/>
<organism evidence="3 4">
    <name type="scientific">Gemmata obscuriglobus</name>
    <dbReference type="NCBI Taxonomy" id="114"/>
    <lineage>
        <taxon>Bacteria</taxon>
        <taxon>Pseudomonadati</taxon>
        <taxon>Planctomycetota</taxon>
        <taxon>Planctomycetia</taxon>
        <taxon>Gemmatales</taxon>
        <taxon>Gemmataceae</taxon>
        <taxon>Gemmata</taxon>
    </lineage>
</organism>
<feature type="domain" description="DUF1559" evidence="2">
    <location>
        <begin position="34"/>
        <end position="296"/>
    </location>
</feature>
<keyword evidence="1" id="KW-1133">Transmembrane helix</keyword>
<dbReference type="PANTHER" id="PTHR30093:SF2">
    <property type="entry name" value="TYPE II SECRETION SYSTEM PROTEIN H"/>
    <property type="match status" value="1"/>
</dbReference>
<dbReference type="InterPro" id="IPR027558">
    <property type="entry name" value="Pre_pil_HX9DG_C"/>
</dbReference>
<dbReference type="EMBL" id="CP025958">
    <property type="protein sequence ID" value="AWM42385.1"/>
    <property type="molecule type" value="Genomic_DNA"/>
</dbReference>
<dbReference type="OrthoDB" id="254869at2"/>
<keyword evidence="4" id="KW-1185">Reference proteome</keyword>
<dbReference type="Pfam" id="PF07596">
    <property type="entry name" value="SBP_bac_10"/>
    <property type="match status" value="1"/>
</dbReference>
<protein>
    <submittedName>
        <fullName evidence="3">Prepilin-type cleavage/methylation domain-containing protein</fullName>
    </submittedName>
</protein>